<name>A0ABN6VV31_9BACT</name>
<evidence type="ECO:0000313" key="2">
    <source>
        <dbReference type="EMBL" id="BDV41895.1"/>
    </source>
</evidence>
<dbReference type="Proteomes" id="UP001317705">
    <property type="component" value="Chromosome"/>
</dbReference>
<reference evidence="2 3" key="1">
    <citation type="submission" date="2022-12" db="EMBL/GenBank/DDBJ databases">
        <title>Polyphasic characterization of Geotalea uranireducens NIT-SL11 newly isolated from a complex of sewage sludge and microbially reduced graphene oxide.</title>
        <authorList>
            <person name="Xie L."/>
            <person name="Yoshida N."/>
            <person name="Meng L."/>
        </authorList>
    </citation>
    <scope>NUCLEOTIDE SEQUENCE [LARGE SCALE GENOMIC DNA]</scope>
    <source>
        <strain evidence="2 3">NIT-SL11</strain>
    </source>
</reference>
<feature type="compositionally biased region" description="Basic and acidic residues" evidence="1">
    <location>
        <begin position="7"/>
        <end position="25"/>
    </location>
</feature>
<dbReference type="EMBL" id="AP027151">
    <property type="protein sequence ID" value="BDV41895.1"/>
    <property type="molecule type" value="Genomic_DNA"/>
</dbReference>
<protein>
    <submittedName>
        <fullName evidence="2">Uncharacterized protein</fullName>
    </submittedName>
</protein>
<evidence type="ECO:0000256" key="1">
    <source>
        <dbReference type="SAM" id="MobiDB-lite"/>
    </source>
</evidence>
<feature type="region of interest" description="Disordered" evidence="1">
    <location>
        <begin position="1"/>
        <end position="32"/>
    </location>
</feature>
<keyword evidence="3" id="KW-1185">Reference proteome</keyword>
<sequence length="97" mass="10441">MAGSPQRRADIFEPERFDPKERPETEPVITGMGAKQQYVHGYLDSRVPPILPEKARRGQGDTAVPGKNSFFSNAAKGRAGSQQAAAGIPAPAVCFCR</sequence>
<organism evidence="2 3">
    <name type="scientific">Geotalea uraniireducens</name>
    <dbReference type="NCBI Taxonomy" id="351604"/>
    <lineage>
        <taxon>Bacteria</taxon>
        <taxon>Pseudomonadati</taxon>
        <taxon>Thermodesulfobacteriota</taxon>
        <taxon>Desulfuromonadia</taxon>
        <taxon>Geobacterales</taxon>
        <taxon>Geobacteraceae</taxon>
        <taxon>Geotalea</taxon>
    </lineage>
</organism>
<evidence type="ECO:0000313" key="3">
    <source>
        <dbReference type="Proteomes" id="UP001317705"/>
    </source>
</evidence>
<accession>A0ABN6VV31</accession>
<proteinExistence type="predicted"/>
<gene>
    <name evidence="2" type="ORF">GURASL_08180</name>
</gene>